<name>A0A4S4KYF8_9AGAM</name>
<dbReference type="Proteomes" id="UP000308199">
    <property type="component" value="Unassembled WGS sequence"/>
</dbReference>
<accession>A0A4S4KYF8</accession>
<reference evidence="1 2" key="1">
    <citation type="submission" date="2019-02" db="EMBL/GenBank/DDBJ databases">
        <title>Genome sequencing of the rare red list fungi Phellinidium pouzarii.</title>
        <authorList>
            <person name="Buettner E."/>
            <person name="Kellner H."/>
        </authorList>
    </citation>
    <scope>NUCLEOTIDE SEQUENCE [LARGE SCALE GENOMIC DNA]</scope>
    <source>
        <strain evidence="1 2">DSM 108285</strain>
    </source>
</reference>
<dbReference type="AlphaFoldDB" id="A0A4S4KYF8"/>
<protein>
    <submittedName>
        <fullName evidence="1">Uncharacterized protein</fullName>
    </submittedName>
</protein>
<gene>
    <name evidence="1" type="ORF">EW145_g5887</name>
</gene>
<evidence type="ECO:0000313" key="1">
    <source>
        <dbReference type="EMBL" id="THH03939.1"/>
    </source>
</evidence>
<evidence type="ECO:0000313" key="2">
    <source>
        <dbReference type="Proteomes" id="UP000308199"/>
    </source>
</evidence>
<keyword evidence="2" id="KW-1185">Reference proteome</keyword>
<comment type="caution">
    <text evidence="1">The sequence shown here is derived from an EMBL/GenBank/DDBJ whole genome shotgun (WGS) entry which is preliminary data.</text>
</comment>
<dbReference type="EMBL" id="SGPK01000394">
    <property type="protein sequence ID" value="THH03939.1"/>
    <property type="molecule type" value="Genomic_DNA"/>
</dbReference>
<proteinExistence type="predicted"/>
<sequence>MSETDLFYSESYGAWLDGFVDMPDPLTNNTIYPINSGDGCDTNVALPTYYSWEVPRSSTSTHANTLDLNNTYYPLANEFDMGSEQASNDKDLWKMPKLYYPPGDLRAITELPSLFETECASYIPEQATSTNVTDENPELPYSLGDSWVNSASPYASLSETDHAGYIPEQVSYNHGSCEIPKLSYSPGNSQGSSALMGANAFEPAAELGGYIPEQATGNEIQELYYSSGDSRIGLLTECAGYMPAQGTYNEVPELSYSVGDSQVGSVSQYTSLSWTGYAGYIPEQGAYNEVPKLSYSPGNSQGCSALMGASTFENVRAGYMPAQGAYNEVLGLSYSAGDSGEVGSVPPYTSLSGTDYAGYSPEQGTYNEVTELSHSPDDSQMSSALPRASIPETIIPLETRIFCPICKPTRYYGSVHSLTRHFRTSLKHGPASYFCPNTGNGCECKKEGYSRGDTLKRHFKMLANKDINHACLIAAREIGCEDGILKSIELLHIDSDSV</sequence>
<organism evidence="1 2">
    <name type="scientific">Phellinidium pouzarii</name>
    <dbReference type="NCBI Taxonomy" id="167371"/>
    <lineage>
        <taxon>Eukaryota</taxon>
        <taxon>Fungi</taxon>
        <taxon>Dikarya</taxon>
        <taxon>Basidiomycota</taxon>
        <taxon>Agaricomycotina</taxon>
        <taxon>Agaricomycetes</taxon>
        <taxon>Hymenochaetales</taxon>
        <taxon>Hymenochaetaceae</taxon>
        <taxon>Phellinidium</taxon>
    </lineage>
</organism>